<reference evidence="2 4" key="1">
    <citation type="journal article" date="2008" name="Science">
        <title>The Physcomitrella genome reveals evolutionary insights into the conquest of land by plants.</title>
        <authorList>
            <person name="Rensing S."/>
            <person name="Lang D."/>
            <person name="Zimmer A."/>
            <person name="Terry A."/>
            <person name="Salamov A."/>
            <person name="Shapiro H."/>
            <person name="Nishiyama T."/>
            <person name="Perroud P.-F."/>
            <person name="Lindquist E."/>
            <person name="Kamisugi Y."/>
            <person name="Tanahashi T."/>
            <person name="Sakakibara K."/>
            <person name="Fujita T."/>
            <person name="Oishi K."/>
            <person name="Shin-I T."/>
            <person name="Kuroki Y."/>
            <person name="Toyoda A."/>
            <person name="Suzuki Y."/>
            <person name="Hashimoto A."/>
            <person name="Yamaguchi K."/>
            <person name="Sugano A."/>
            <person name="Kohara Y."/>
            <person name="Fujiyama A."/>
            <person name="Anterola A."/>
            <person name="Aoki S."/>
            <person name="Ashton N."/>
            <person name="Barbazuk W.B."/>
            <person name="Barker E."/>
            <person name="Bennetzen J."/>
            <person name="Bezanilla M."/>
            <person name="Blankenship R."/>
            <person name="Cho S.H."/>
            <person name="Dutcher S."/>
            <person name="Estelle M."/>
            <person name="Fawcett J.A."/>
            <person name="Gundlach H."/>
            <person name="Hanada K."/>
            <person name="Heyl A."/>
            <person name="Hicks K.A."/>
            <person name="Hugh J."/>
            <person name="Lohr M."/>
            <person name="Mayer K."/>
            <person name="Melkozernov A."/>
            <person name="Murata T."/>
            <person name="Nelson D."/>
            <person name="Pils B."/>
            <person name="Prigge M."/>
            <person name="Reiss B."/>
            <person name="Renner T."/>
            <person name="Rombauts S."/>
            <person name="Rushton P."/>
            <person name="Sanderfoot A."/>
            <person name="Schween G."/>
            <person name="Shiu S.-H."/>
            <person name="Stueber K."/>
            <person name="Theodoulou F.L."/>
            <person name="Tu H."/>
            <person name="Van de Peer Y."/>
            <person name="Verrier P.J."/>
            <person name="Waters E."/>
            <person name="Wood A."/>
            <person name="Yang L."/>
            <person name="Cove D."/>
            <person name="Cuming A."/>
            <person name="Hasebe M."/>
            <person name="Lucas S."/>
            <person name="Mishler D.B."/>
            <person name="Reski R."/>
            <person name="Grigoriev I."/>
            <person name="Quatrano R.S."/>
            <person name="Boore J.L."/>
        </authorList>
    </citation>
    <scope>NUCLEOTIDE SEQUENCE [LARGE SCALE GENOMIC DNA]</scope>
    <source>
        <strain evidence="3 4">cv. Gransden 2004</strain>
    </source>
</reference>
<name>A0A2K1IYP8_PHYPA</name>
<dbReference type="EnsemblPlants" id="Pp3c19_16560V3.2">
    <property type="protein sequence ID" value="Pp3c19_16560V3.2"/>
    <property type="gene ID" value="Pp3c19_16560"/>
</dbReference>
<dbReference type="Proteomes" id="UP000006727">
    <property type="component" value="Chromosome 19"/>
</dbReference>
<dbReference type="Gramene" id="Pp3c19_16560V3.2">
    <property type="protein sequence ID" value="Pp3c19_16560V3.2"/>
    <property type="gene ID" value="Pp3c19_16560"/>
</dbReference>
<dbReference type="AlphaFoldDB" id="A0A2K1IYP8"/>
<evidence type="ECO:0000313" key="4">
    <source>
        <dbReference type="Proteomes" id="UP000006727"/>
    </source>
</evidence>
<evidence type="ECO:0000313" key="3">
    <source>
        <dbReference type="EnsemblPlants" id="Pp3c19_16560V3.1"/>
    </source>
</evidence>
<dbReference type="EnsemblPlants" id="Pp3c19_16560V3.1">
    <property type="protein sequence ID" value="Pp3c19_16560V3.1"/>
    <property type="gene ID" value="Pp3c19_16560"/>
</dbReference>
<gene>
    <name evidence="2" type="ORF">PHYPA_024212</name>
</gene>
<reference evidence="3" key="3">
    <citation type="submission" date="2020-12" db="UniProtKB">
        <authorList>
            <consortium name="EnsemblPlants"/>
        </authorList>
    </citation>
    <scope>IDENTIFICATION</scope>
</reference>
<feature type="region of interest" description="Disordered" evidence="1">
    <location>
        <begin position="1"/>
        <end position="21"/>
    </location>
</feature>
<protein>
    <submittedName>
        <fullName evidence="2 3">Uncharacterized protein</fullName>
    </submittedName>
</protein>
<dbReference type="EMBL" id="ABEU02000019">
    <property type="protein sequence ID" value="PNR34395.1"/>
    <property type="molecule type" value="Genomic_DNA"/>
</dbReference>
<sequence length="52" mass="5830">MLACVRTPEPIGEQKSDGPKNWMKAAKQVQSNERNKVGAKNISEAFVKRKTE</sequence>
<dbReference type="Gramene" id="Pp3c19_16560V3.1">
    <property type="protein sequence ID" value="Pp3c19_16560V3.1"/>
    <property type="gene ID" value="Pp3c19_16560"/>
</dbReference>
<evidence type="ECO:0000256" key="1">
    <source>
        <dbReference type="SAM" id="MobiDB-lite"/>
    </source>
</evidence>
<accession>A0A2K1IYP8</accession>
<evidence type="ECO:0000313" key="2">
    <source>
        <dbReference type="EMBL" id="PNR34395.1"/>
    </source>
</evidence>
<organism evidence="2">
    <name type="scientific">Physcomitrium patens</name>
    <name type="common">Spreading-leaved earth moss</name>
    <name type="synonym">Physcomitrella patens</name>
    <dbReference type="NCBI Taxonomy" id="3218"/>
    <lineage>
        <taxon>Eukaryota</taxon>
        <taxon>Viridiplantae</taxon>
        <taxon>Streptophyta</taxon>
        <taxon>Embryophyta</taxon>
        <taxon>Bryophyta</taxon>
        <taxon>Bryophytina</taxon>
        <taxon>Bryopsida</taxon>
        <taxon>Funariidae</taxon>
        <taxon>Funariales</taxon>
        <taxon>Funariaceae</taxon>
        <taxon>Physcomitrium</taxon>
    </lineage>
</organism>
<reference evidence="2 4" key="2">
    <citation type="journal article" date="2018" name="Plant J.">
        <title>The Physcomitrella patens chromosome-scale assembly reveals moss genome structure and evolution.</title>
        <authorList>
            <person name="Lang D."/>
            <person name="Ullrich K.K."/>
            <person name="Murat F."/>
            <person name="Fuchs J."/>
            <person name="Jenkins J."/>
            <person name="Haas F.B."/>
            <person name="Piednoel M."/>
            <person name="Gundlach H."/>
            <person name="Van Bel M."/>
            <person name="Meyberg R."/>
            <person name="Vives C."/>
            <person name="Morata J."/>
            <person name="Symeonidi A."/>
            <person name="Hiss M."/>
            <person name="Muchero W."/>
            <person name="Kamisugi Y."/>
            <person name="Saleh O."/>
            <person name="Blanc G."/>
            <person name="Decker E.L."/>
            <person name="van Gessel N."/>
            <person name="Grimwood J."/>
            <person name="Hayes R.D."/>
            <person name="Graham S.W."/>
            <person name="Gunter L.E."/>
            <person name="McDaniel S.F."/>
            <person name="Hoernstein S.N.W."/>
            <person name="Larsson A."/>
            <person name="Li F.W."/>
            <person name="Perroud P.F."/>
            <person name="Phillips J."/>
            <person name="Ranjan P."/>
            <person name="Rokshar D.S."/>
            <person name="Rothfels C.J."/>
            <person name="Schneider L."/>
            <person name="Shu S."/>
            <person name="Stevenson D.W."/>
            <person name="Thummler F."/>
            <person name="Tillich M."/>
            <person name="Villarreal Aguilar J.C."/>
            <person name="Widiez T."/>
            <person name="Wong G.K."/>
            <person name="Wymore A."/>
            <person name="Zhang Y."/>
            <person name="Zimmer A.D."/>
            <person name="Quatrano R.S."/>
            <person name="Mayer K.F.X."/>
            <person name="Goodstein D."/>
            <person name="Casacuberta J.M."/>
            <person name="Vandepoele K."/>
            <person name="Reski R."/>
            <person name="Cuming A.C."/>
            <person name="Tuskan G.A."/>
            <person name="Maumus F."/>
            <person name="Salse J."/>
            <person name="Schmutz J."/>
            <person name="Rensing S.A."/>
        </authorList>
    </citation>
    <scope>NUCLEOTIDE SEQUENCE [LARGE SCALE GENOMIC DNA]</scope>
    <source>
        <strain evidence="3 4">cv. Gransden 2004</strain>
    </source>
</reference>
<keyword evidence="4" id="KW-1185">Reference proteome</keyword>
<dbReference type="InParanoid" id="A0A2K1IYP8"/>
<proteinExistence type="predicted"/>